<evidence type="ECO:0000313" key="5">
    <source>
        <dbReference type="EMBL" id="CAE0104561.1"/>
    </source>
</evidence>
<feature type="domain" description="Protein kinase" evidence="4">
    <location>
        <begin position="1"/>
        <end position="203"/>
    </location>
</feature>
<dbReference type="PROSITE" id="PS50011">
    <property type="entry name" value="PROTEIN_KINASE_DOM"/>
    <property type="match status" value="1"/>
</dbReference>
<evidence type="ECO:0000256" key="2">
    <source>
        <dbReference type="ARBA" id="ARBA00022840"/>
    </source>
</evidence>
<dbReference type="SMART" id="SM00220">
    <property type="entry name" value="S_TKc"/>
    <property type="match status" value="1"/>
</dbReference>
<dbReference type="PANTHER" id="PTHR24055">
    <property type="entry name" value="MITOGEN-ACTIVATED PROTEIN KINASE"/>
    <property type="match status" value="1"/>
</dbReference>
<feature type="compositionally biased region" description="Polar residues" evidence="3">
    <location>
        <begin position="406"/>
        <end position="418"/>
    </location>
</feature>
<name>A0A7S3EU05_9EUKA</name>
<dbReference type="InterPro" id="IPR011009">
    <property type="entry name" value="Kinase-like_dom_sf"/>
</dbReference>
<dbReference type="PROSITE" id="PS00108">
    <property type="entry name" value="PROTEIN_KINASE_ST"/>
    <property type="match status" value="1"/>
</dbReference>
<feature type="compositionally biased region" description="Low complexity" evidence="3">
    <location>
        <begin position="216"/>
        <end position="226"/>
    </location>
</feature>
<dbReference type="FunFam" id="1.10.510.10:FF:000773">
    <property type="entry name" value="MOK protein kinase"/>
    <property type="match status" value="1"/>
</dbReference>
<keyword evidence="1" id="KW-0547">Nucleotide-binding</keyword>
<feature type="region of interest" description="Disordered" evidence="3">
    <location>
        <begin position="367"/>
        <end position="418"/>
    </location>
</feature>
<dbReference type="InterPro" id="IPR050117">
    <property type="entry name" value="MAPK"/>
</dbReference>
<feature type="compositionally biased region" description="Gly residues" evidence="3">
    <location>
        <begin position="388"/>
        <end position="399"/>
    </location>
</feature>
<organism evidence="5">
    <name type="scientific">Haptolina ericina</name>
    <dbReference type="NCBI Taxonomy" id="156174"/>
    <lineage>
        <taxon>Eukaryota</taxon>
        <taxon>Haptista</taxon>
        <taxon>Haptophyta</taxon>
        <taxon>Prymnesiophyceae</taxon>
        <taxon>Prymnesiales</taxon>
        <taxon>Prymnesiaceae</taxon>
        <taxon>Haptolina</taxon>
    </lineage>
</organism>
<feature type="region of interest" description="Disordered" evidence="3">
    <location>
        <begin position="205"/>
        <end position="298"/>
    </location>
</feature>
<dbReference type="EMBL" id="HBHX01009410">
    <property type="protein sequence ID" value="CAE0104561.1"/>
    <property type="molecule type" value="Transcribed_RNA"/>
</dbReference>
<dbReference type="SUPFAM" id="SSF56112">
    <property type="entry name" value="Protein kinase-like (PK-like)"/>
    <property type="match status" value="1"/>
</dbReference>
<evidence type="ECO:0000256" key="3">
    <source>
        <dbReference type="SAM" id="MobiDB-lite"/>
    </source>
</evidence>
<sequence>MDMNIYELIRGRRHYLPESRIKVYMYQLLKSMDHMHRNGIFHRDIKPENILITDDELKLADFGSCRGIYSKQPYTEYISTRWYRAPECLLTDGFYNYKMDMWGVGCVFFEVLSLYPLFPGTNELDQVTKIHQILGTPTPEVLAKLKKHSNSHIDFNFPHKDAQQMSKLIPHCSPECVDIIVKLLAYDPDDRLSARQAVKHPYFKEQRAAEAKEKAQSAGEAEASSDAPPPTVGGSHRPRKESNNSVLPSIGGMGGGRKHLTDENDSSVYQADGPGGAHGDEDGGSMLPPIAGFGNLHGQQGGVSTLKIDSKSLLAGKGKAPLNTQKRTGAMPHKKVGAACGGKFIGGTVPQMGRSCNPMCHDAPDFGVGNSSQHASQSQISEPESLGAVGGKGLQGAGKGAKSYCSPYSQRFQQKTKV</sequence>
<protein>
    <recommendedName>
        <fullName evidence="4">Protein kinase domain-containing protein</fullName>
    </recommendedName>
</protein>
<feature type="compositionally biased region" description="Basic and acidic residues" evidence="3">
    <location>
        <begin position="205"/>
        <end position="215"/>
    </location>
</feature>
<proteinExistence type="predicted"/>
<dbReference type="GO" id="GO:0004672">
    <property type="term" value="F:protein kinase activity"/>
    <property type="evidence" value="ECO:0007669"/>
    <property type="project" value="InterPro"/>
</dbReference>
<evidence type="ECO:0000256" key="1">
    <source>
        <dbReference type="ARBA" id="ARBA00022741"/>
    </source>
</evidence>
<dbReference type="Gene3D" id="1.10.510.10">
    <property type="entry name" value="Transferase(Phosphotransferase) domain 1"/>
    <property type="match status" value="1"/>
</dbReference>
<keyword evidence="2" id="KW-0067">ATP-binding</keyword>
<gene>
    <name evidence="5" type="ORF">HERI1096_LOCUS5219</name>
</gene>
<accession>A0A7S3EU05</accession>
<dbReference type="InterPro" id="IPR000719">
    <property type="entry name" value="Prot_kinase_dom"/>
</dbReference>
<feature type="compositionally biased region" description="Polar residues" evidence="3">
    <location>
        <begin position="369"/>
        <end position="382"/>
    </location>
</feature>
<dbReference type="InterPro" id="IPR008271">
    <property type="entry name" value="Ser/Thr_kinase_AS"/>
</dbReference>
<reference evidence="5" key="1">
    <citation type="submission" date="2021-01" db="EMBL/GenBank/DDBJ databases">
        <authorList>
            <person name="Corre E."/>
            <person name="Pelletier E."/>
            <person name="Niang G."/>
            <person name="Scheremetjew M."/>
            <person name="Finn R."/>
            <person name="Kale V."/>
            <person name="Holt S."/>
            <person name="Cochrane G."/>
            <person name="Meng A."/>
            <person name="Brown T."/>
            <person name="Cohen L."/>
        </authorList>
    </citation>
    <scope>NUCLEOTIDE SEQUENCE</scope>
    <source>
        <strain evidence="5">CCMP281</strain>
    </source>
</reference>
<evidence type="ECO:0000259" key="4">
    <source>
        <dbReference type="PROSITE" id="PS50011"/>
    </source>
</evidence>
<dbReference type="Pfam" id="PF00069">
    <property type="entry name" value="Pkinase"/>
    <property type="match status" value="1"/>
</dbReference>
<dbReference type="AlphaFoldDB" id="A0A7S3EU05"/>
<dbReference type="GO" id="GO:0005524">
    <property type="term" value="F:ATP binding"/>
    <property type="evidence" value="ECO:0007669"/>
    <property type="project" value="UniProtKB-KW"/>
</dbReference>